<evidence type="ECO:0000313" key="3">
    <source>
        <dbReference type="Proteomes" id="UP000072867"/>
    </source>
</evidence>
<dbReference type="PATRIC" id="fig|33051.3.peg.905"/>
<protein>
    <recommendedName>
        <fullName evidence="4">Pilus assembly protein CpaD</fullName>
    </recommendedName>
</protein>
<proteinExistence type="predicted"/>
<gene>
    <name evidence="2" type="ORF">NS319_16785</name>
</gene>
<reference evidence="2 3" key="1">
    <citation type="journal article" date="2016" name="Front. Microbiol.">
        <title>Genomic Resource of Rice Seed Associated Bacteria.</title>
        <authorList>
            <person name="Midha S."/>
            <person name="Bansal K."/>
            <person name="Sharma S."/>
            <person name="Kumar N."/>
            <person name="Patil P.P."/>
            <person name="Chaudhry V."/>
            <person name="Patil P.B."/>
        </authorList>
    </citation>
    <scope>NUCLEOTIDE SEQUENCE [LARGE SCALE GENOMIC DNA]</scope>
    <source>
        <strain evidence="2 3">NS319</strain>
    </source>
</reference>
<comment type="caution">
    <text evidence="2">The sequence shown here is derived from an EMBL/GenBank/DDBJ whole genome shotgun (WGS) entry which is preliminary data.</text>
</comment>
<dbReference type="InterPro" id="IPR019027">
    <property type="entry name" value="Pilus_biogenesis_CpaD-related"/>
</dbReference>
<feature type="compositionally biased region" description="Gly residues" evidence="1">
    <location>
        <begin position="222"/>
        <end position="237"/>
    </location>
</feature>
<name>A0A147HSI1_9SPHN</name>
<sequence length="237" mass="24171">MIARPRISRPMRASSLSLMPIGLLLMTGGCMGHGQPGLESSHQPVVSQRDYALDLAVSGGRLAADEDRRLDGWARNLRLGYGDRVSVEDPAGEGPGAYRDVAEVVGRYGLILGPASSMPRTPVAPATIRVVVTRSRAFVRGCPDLRSDTSPDLEGKTSSGYGCAVNRNLAAMIANPTDLVRGVDGPTTSDPATGSRAINALRAAPPTGGGGTRLLDPNSKSSGGGGAGAASGGGAPQ</sequence>
<dbReference type="EMBL" id="LDTD01000146">
    <property type="protein sequence ID" value="KTT67821.1"/>
    <property type="molecule type" value="Genomic_DNA"/>
</dbReference>
<evidence type="ECO:0000256" key="1">
    <source>
        <dbReference type="SAM" id="MobiDB-lite"/>
    </source>
</evidence>
<dbReference type="STRING" id="33051.SB4_11440"/>
<feature type="region of interest" description="Disordered" evidence="1">
    <location>
        <begin position="181"/>
        <end position="237"/>
    </location>
</feature>
<evidence type="ECO:0008006" key="4">
    <source>
        <dbReference type="Google" id="ProtNLM"/>
    </source>
</evidence>
<dbReference type="Pfam" id="PF09476">
    <property type="entry name" value="Pilus_CpaD"/>
    <property type="match status" value="1"/>
</dbReference>
<dbReference type="AlphaFoldDB" id="A0A147HSI1"/>
<accession>A0A147HSI1</accession>
<dbReference type="Proteomes" id="UP000072867">
    <property type="component" value="Unassembled WGS sequence"/>
</dbReference>
<organism evidence="2 3">
    <name type="scientific">Sphingomonas sanguinis</name>
    <dbReference type="NCBI Taxonomy" id="33051"/>
    <lineage>
        <taxon>Bacteria</taxon>
        <taxon>Pseudomonadati</taxon>
        <taxon>Pseudomonadota</taxon>
        <taxon>Alphaproteobacteria</taxon>
        <taxon>Sphingomonadales</taxon>
        <taxon>Sphingomonadaceae</taxon>
        <taxon>Sphingomonas</taxon>
    </lineage>
</organism>
<dbReference type="PROSITE" id="PS51257">
    <property type="entry name" value="PROKAR_LIPOPROTEIN"/>
    <property type="match status" value="1"/>
</dbReference>
<evidence type="ECO:0000313" key="2">
    <source>
        <dbReference type="EMBL" id="KTT67821.1"/>
    </source>
</evidence>